<keyword evidence="2" id="KW-1185">Reference proteome</keyword>
<accession>A0A1I6JRH8</accession>
<proteinExistence type="predicted"/>
<protein>
    <recommendedName>
        <fullName evidence="3">Hemerythrin HHE cation binding domain-containing protein</fullName>
    </recommendedName>
</protein>
<gene>
    <name evidence="1" type="ORF">SAMN05192580_0666</name>
</gene>
<reference evidence="1 2" key="1">
    <citation type="submission" date="2016-10" db="EMBL/GenBank/DDBJ databases">
        <authorList>
            <person name="de Groot N.N."/>
        </authorList>
    </citation>
    <scope>NUCLEOTIDE SEQUENCE [LARGE SCALE GENOMIC DNA]</scope>
    <source>
        <strain evidence="1 2">S5-249</strain>
    </source>
</reference>
<organism evidence="1 2">
    <name type="scientific">Sphingomonas jatrophae</name>
    <dbReference type="NCBI Taxonomy" id="1166337"/>
    <lineage>
        <taxon>Bacteria</taxon>
        <taxon>Pseudomonadati</taxon>
        <taxon>Pseudomonadota</taxon>
        <taxon>Alphaproteobacteria</taxon>
        <taxon>Sphingomonadales</taxon>
        <taxon>Sphingomonadaceae</taxon>
        <taxon>Sphingomonas</taxon>
    </lineage>
</organism>
<dbReference type="Proteomes" id="UP000198824">
    <property type="component" value="Unassembled WGS sequence"/>
</dbReference>
<name>A0A1I6JRH8_9SPHN</name>
<evidence type="ECO:0008006" key="3">
    <source>
        <dbReference type="Google" id="ProtNLM"/>
    </source>
</evidence>
<evidence type="ECO:0000313" key="1">
    <source>
        <dbReference type="EMBL" id="SFR81120.1"/>
    </source>
</evidence>
<dbReference type="STRING" id="1166337.SAMN05192580_0666"/>
<evidence type="ECO:0000313" key="2">
    <source>
        <dbReference type="Proteomes" id="UP000198824"/>
    </source>
</evidence>
<dbReference type="EMBL" id="FOZG01000001">
    <property type="protein sequence ID" value="SFR81120.1"/>
    <property type="molecule type" value="Genomic_DNA"/>
</dbReference>
<dbReference type="OrthoDB" id="7203877at2"/>
<sequence length="142" mass="16879">MSFERLMREHDELERMSRALLLVASGEPDAELAALILYQFTVQIKEHRAFEQNNVYRPLIELAQQRDLGENLDLQALVIEMARDWRAYFETWTVDTIRQDWKAFSEDTRYILAQGQERLRLENMIIYPLALRHGTIRLKELA</sequence>
<dbReference type="AlphaFoldDB" id="A0A1I6JRH8"/>
<dbReference type="RefSeq" id="WP_093310664.1">
    <property type="nucleotide sequence ID" value="NZ_FOZG01000001.1"/>
</dbReference>